<dbReference type="Gene3D" id="3.20.20.450">
    <property type="entry name" value="EAL domain"/>
    <property type="match status" value="1"/>
</dbReference>
<evidence type="ECO:0000256" key="1">
    <source>
        <dbReference type="SAM" id="Phobius"/>
    </source>
</evidence>
<dbReference type="EMBL" id="PNBX01000048">
    <property type="protein sequence ID" value="TMO67823.1"/>
    <property type="molecule type" value="Genomic_DNA"/>
</dbReference>
<feature type="domain" description="EAL" evidence="2">
    <location>
        <begin position="35"/>
        <end position="153"/>
    </location>
</feature>
<dbReference type="InterPro" id="IPR001633">
    <property type="entry name" value="EAL_dom"/>
</dbReference>
<dbReference type="AlphaFoldDB" id="A0A5S3V8R1"/>
<sequence length="153" mass="17779">MLSLYRCFLLARISALSWIVVGIIMVSDISLSKMYKQISANNNYKQEMQNDVHIVFQPIHDTSTECLIGAECLMRWSMGGNGITCYIYPDYWKSWGNKFTLFPLSQIRRLLSELDTEAIIYGFYPFLINISVIEILDMNFEKKLLSVLAEYHL</sequence>
<name>A0A5S3V8R1_9GAMM</name>
<proteinExistence type="predicted"/>
<reference evidence="4" key="2">
    <citation type="submission" date="2019-06" db="EMBL/GenBank/DDBJ databases">
        <title>Co-occurence of chitin degradation, pigmentation and bioactivity in marine Pseudoalteromonas.</title>
        <authorList>
            <person name="Sonnenschein E.C."/>
            <person name="Bech P.K."/>
        </authorList>
    </citation>
    <scope>NUCLEOTIDE SEQUENCE [LARGE SCALE GENOMIC DNA]</scope>
    <source>
        <strain evidence="4">S3790</strain>
    </source>
</reference>
<gene>
    <name evidence="3" type="ORF">CWC19_12075</name>
</gene>
<organism evidence="3 4">
    <name type="scientific">Pseudoalteromonas aurantia</name>
    <dbReference type="NCBI Taxonomy" id="43654"/>
    <lineage>
        <taxon>Bacteria</taxon>
        <taxon>Pseudomonadati</taxon>
        <taxon>Pseudomonadota</taxon>
        <taxon>Gammaproteobacteria</taxon>
        <taxon>Alteromonadales</taxon>
        <taxon>Pseudoalteromonadaceae</taxon>
        <taxon>Pseudoalteromonas</taxon>
    </lineage>
</organism>
<dbReference type="Proteomes" id="UP000307217">
    <property type="component" value="Unassembled WGS sequence"/>
</dbReference>
<protein>
    <recommendedName>
        <fullName evidence="2">EAL domain-containing protein</fullName>
    </recommendedName>
</protein>
<reference evidence="3 4" key="1">
    <citation type="submission" date="2018-01" db="EMBL/GenBank/DDBJ databases">
        <authorList>
            <person name="Paulsen S."/>
            <person name="Gram L.K."/>
        </authorList>
    </citation>
    <scope>NUCLEOTIDE SEQUENCE [LARGE SCALE GENOMIC DNA]</scope>
    <source>
        <strain evidence="3 4">S3790</strain>
    </source>
</reference>
<keyword evidence="1" id="KW-0812">Transmembrane</keyword>
<keyword evidence="1" id="KW-1133">Transmembrane helix</keyword>
<feature type="transmembrane region" description="Helical" evidence="1">
    <location>
        <begin position="7"/>
        <end position="26"/>
    </location>
</feature>
<dbReference type="PROSITE" id="PS50883">
    <property type="entry name" value="EAL"/>
    <property type="match status" value="1"/>
</dbReference>
<accession>A0A5S3V8R1</accession>
<dbReference type="Pfam" id="PF00563">
    <property type="entry name" value="EAL"/>
    <property type="match status" value="1"/>
</dbReference>
<evidence type="ECO:0000259" key="2">
    <source>
        <dbReference type="PROSITE" id="PS50883"/>
    </source>
</evidence>
<dbReference type="SUPFAM" id="SSF141868">
    <property type="entry name" value="EAL domain-like"/>
    <property type="match status" value="1"/>
</dbReference>
<evidence type="ECO:0000313" key="4">
    <source>
        <dbReference type="Proteomes" id="UP000307217"/>
    </source>
</evidence>
<evidence type="ECO:0000313" key="3">
    <source>
        <dbReference type="EMBL" id="TMO67823.1"/>
    </source>
</evidence>
<dbReference type="InterPro" id="IPR035919">
    <property type="entry name" value="EAL_sf"/>
</dbReference>
<keyword evidence="1" id="KW-0472">Membrane</keyword>
<comment type="caution">
    <text evidence="3">The sequence shown here is derived from an EMBL/GenBank/DDBJ whole genome shotgun (WGS) entry which is preliminary data.</text>
</comment>